<dbReference type="EMBL" id="EU088286">
    <property type="protein sequence ID" value="ABU52999.1"/>
    <property type="molecule type" value="mRNA"/>
</dbReference>
<dbReference type="AlphaFoldDB" id="A7UN25"/>
<accession>A7UN25</accession>
<evidence type="ECO:0000313" key="2">
    <source>
        <dbReference type="EMBL" id="ABU52999.1"/>
    </source>
</evidence>
<name>A7UN25_HUMSC</name>
<organism evidence="2">
    <name type="scientific">Humulus scandens</name>
    <name type="common">Hop</name>
    <name type="synonym">Humulopsis scandens</name>
    <dbReference type="NCBI Taxonomy" id="228586"/>
    <lineage>
        <taxon>Eukaryota</taxon>
        <taxon>Viridiplantae</taxon>
        <taxon>Streptophyta</taxon>
        <taxon>Embryophyta</taxon>
        <taxon>Tracheophyta</taxon>
        <taxon>Spermatophyta</taxon>
        <taxon>Magnoliopsida</taxon>
        <taxon>eudicotyledons</taxon>
        <taxon>Gunneridae</taxon>
        <taxon>Pentapetalae</taxon>
        <taxon>rosids</taxon>
        <taxon>fabids</taxon>
        <taxon>Rosales</taxon>
        <taxon>Cannabaceae</taxon>
        <taxon>Humulus</taxon>
    </lineage>
</organism>
<reference evidence="2" key="1">
    <citation type="submission" date="2007-08" db="EMBL/GenBank/DDBJ databases">
        <authorList>
            <person name="Xu J."/>
            <person name="Sun X.Z."/>
            <person name="Liu Y."/>
            <person name="Zhang Y.H."/>
        </authorList>
    </citation>
    <scope>NUCLEOTIDE SEQUENCE</scope>
</reference>
<dbReference type="PANTHER" id="PTHR34191:SF30">
    <property type="entry name" value="STRESS-INDUCED PROTEIN KIN2-LIKE"/>
    <property type="match status" value="1"/>
</dbReference>
<protein>
    <submittedName>
        <fullName evidence="2">SX2</fullName>
    </submittedName>
</protein>
<dbReference type="PANTHER" id="PTHR34191">
    <property type="entry name" value="LATE EMBRYOGENESIS ABUNDANT PROTEIN (LEA) FAMILY PROTEIN"/>
    <property type="match status" value="1"/>
</dbReference>
<feature type="region of interest" description="Disordered" evidence="1">
    <location>
        <begin position="47"/>
        <end position="66"/>
    </location>
</feature>
<evidence type="ECO:0000256" key="1">
    <source>
        <dbReference type="SAM" id="MobiDB-lite"/>
    </source>
</evidence>
<dbReference type="InterPro" id="IPR039624">
    <property type="entry name" value="LEA1/2/D7/KIN2"/>
</dbReference>
<proteinExistence type="evidence at transcript level"/>
<sequence length="66" mass="6998">MDQSDKACSKADETKCQAQEKVSCMEEKATNAAQSAKESCNEAGQQMQAMAQDASEAIKSTVGAHK</sequence>